<comment type="subcellular location">
    <subcellularLocation>
        <location evidence="5">Cell membrane</location>
        <topology evidence="5">Multi-pass membrane protein</topology>
    </subcellularLocation>
    <subcellularLocation>
        <location evidence="1">Membrane</location>
        <topology evidence="1">Multi-pass membrane protein</topology>
    </subcellularLocation>
</comment>
<dbReference type="PANTHER" id="PTHR43701:SF2">
    <property type="entry name" value="MEMBRANE TRANSPORTER PROTEIN YJNA-RELATED"/>
    <property type="match status" value="1"/>
</dbReference>
<dbReference type="PANTHER" id="PTHR43701">
    <property type="entry name" value="MEMBRANE TRANSPORTER PROTEIN MJ0441-RELATED"/>
    <property type="match status" value="1"/>
</dbReference>
<comment type="similarity">
    <text evidence="5">Belongs to the 4-toluene sulfonate uptake permease (TSUP) (TC 2.A.102) family.</text>
</comment>
<feature type="transmembrane region" description="Helical" evidence="5">
    <location>
        <begin position="6"/>
        <end position="36"/>
    </location>
</feature>
<protein>
    <recommendedName>
        <fullName evidence="5">Probable membrane transporter protein</fullName>
    </recommendedName>
</protein>
<dbReference type="InterPro" id="IPR051598">
    <property type="entry name" value="TSUP/Inactive_protease-like"/>
</dbReference>
<evidence type="ECO:0000313" key="7">
    <source>
        <dbReference type="Proteomes" id="UP000077173"/>
    </source>
</evidence>
<keyword evidence="7" id="KW-1185">Reference proteome</keyword>
<gene>
    <name evidence="6" type="ORF">AXW67_39265</name>
</gene>
<keyword evidence="2 5" id="KW-0812">Transmembrane</keyword>
<proteinExistence type="inferred from homology"/>
<evidence type="ECO:0000256" key="4">
    <source>
        <dbReference type="ARBA" id="ARBA00023136"/>
    </source>
</evidence>
<organism evidence="6 7">
    <name type="scientific">Bradyrhizobium neotropicale</name>
    <dbReference type="NCBI Taxonomy" id="1497615"/>
    <lineage>
        <taxon>Bacteria</taxon>
        <taxon>Pseudomonadati</taxon>
        <taxon>Pseudomonadota</taxon>
        <taxon>Alphaproteobacteria</taxon>
        <taxon>Hyphomicrobiales</taxon>
        <taxon>Nitrobacteraceae</taxon>
        <taxon>Bradyrhizobium</taxon>
    </lineage>
</organism>
<evidence type="ECO:0000313" key="6">
    <source>
        <dbReference type="EMBL" id="OAF19053.1"/>
    </source>
</evidence>
<dbReference type="GO" id="GO:0005886">
    <property type="term" value="C:plasma membrane"/>
    <property type="evidence" value="ECO:0007669"/>
    <property type="project" value="UniProtKB-SubCell"/>
</dbReference>
<evidence type="ECO:0000256" key="1">
    <source>
        <dbReference type="ARBA" id="ARBA00004141"/>
    </source>
</evidence>
<reference evidence="6 7" key="1">
    <citation type="submission" date="2016-02" db="EMBL/GenBank/DDBJ databases">
        <title>Draft genome sequence of the strain BR 10247T Bradyrhizobium neotropicale isolated from nodules of Centrolobium paraense.</title>
        <authorList>
            <person name="Simoes-Araujo J.L."/>
            <person name="Barauna A.C."/>
            <person name="Silva K."/>
            <person name="Zilli J.E."/>
        </authorList>
    </citation>
    <scope>NUCLEOTIDE SEQUENCE [LARGE SCALE GENOMIC DNA]</scope>
    <source>
        <strain evidence="6 7">BR 10247</strain>
    </source>
</reference>
<sequence length="274" mass="28719">MIDPLYVASGFGVGLLVGMTGVGGGSLMTPLLILLFGVHPSTAVGTDLLYAAATKTGGSVVHGWSKSVHWPAVLRLACGSIPASALTLLVLWKLDLKSDAERNLVNLVLCFALMLTAASLIFRKSIMERYRRRLEKLDDRTTAIATVVTGVVLGVLVSISSVGAGAVGVTVLLLLYPRLPMATIVGSDIAHAVPLTLVAGTGHWMLGSVDWHLMGVLLMGSLPGIIVGSYSATRMPETVLRLALACVLIVVSGKIMFTELNLPSAIVTALAWSH</sequence>
<feature type="transmembrane region" description="Helical" evidence="5">
    <location>
        <begin position="239"/>
        <end position="257"/>
    </location>
</feature>
<dbReference type="Proteomes" id="UP000077173">
    <property type="component" value="Unassembled WGS sequence"/>
</dbReference>
<dbReference type="RefSeq" id="WP_027553908.1">
    <property type="nucleotide sequence ID" value="NZ_LSEF01000028.1"/>
</dbReference>
<feature type="transmembrane region" description="Helical" evidence="5">
    <location>
        <begin position="104"/>
        <end position="122"/>
    </location>
</feature>
<feature type="transmembrane region" description="Helical" evidence="5">
    <location>
        <begin position="72"/>
        <end position="92"/>
    </location>
</feature>
<dbReference type="InterPro" id="IPR002781">
    <property type="entry name" value="TM_pro_TauE-like"/>
</dbReference>
<accession>A0A176ZGQ9</accession>
<name>A0A176ZGQ9_9BRAD</name>
<evidence type="ECO:0000256" key="5">
    <source>
        <dbReference type="RuleBase" id="RU363041"/>
    </source>
</evidence>
<dbReference type="AlphaFoldDB" id="A0A176ZGQ9"/>
<keyword evidence="3 5" id="KW-1133">Transmembrane helix</keyword>
<evidence type="ECO:0000256" key="3">
    <source>
        <dbReference type="ARBA" id="ARBA00022989"/>
    </source>
</evidence>
<keyword evidence="5" id="KW-1003">Cell membrane</keyword>
<keyword evidence="4 5" id="KW-0472">Membrane</keyword>
<dbReference type="Pfam" id="PF01925">
    <property type="entry name" value="TauE"/>
    <property type="match status" value="1"/>
</dbReference>
<feature type="transmembrane region" description="Helical" evidence="5">
    <location>
        <begin position="211"/>
        <end position="232"/>
    </location>
</feature>
<comment type="caution">
    <text evidence="6">The sequence shown here is derived from an EMBL/GenBank/DDBJ whole genome shotgun (WGS) entry which is preliminary data.</text>
</comment>
<feature type="transmembrane region" description="Helical" evidence="5">
    <location>
        <begin position="143"/>
        <end position="176"/>
    </location>
</feature>
<evidence type="ECO:0000256" key="2">
    <source>
        <dbReference type="ARBA" id="ARBA00022692"/>
    </source>
</evidence>
<dbReference type="EMBL" id="LSEF01000028">
    <property type="protein sequence ID" value="OAF19053.1"/>
    <property type="molecule type" value="Genomic_DNA"/>
</dbReference>